<evidence type="ECO:0000313" key="1">
    <source>
        <dbReference type="EnsemblMetazoa" id="PPA21834.1"/>
    </source>
</evidence>
<reference evidence="1" key="2">
    <citation type="submission" date="2022-06" db="UniProtKB">
        <authorList>
            <consortium name="EnsemblMetazoa"/>
        </authorList>
    </citation>
    <scope>IDENTIFICATION</scope>
    <source>
        <strain evidence="1">PS312</strain>
    </source>
</reference>
<evidence type="ECO:0000313" key="2">
    <source>
        <dbReference type="Proteomes" id="UP000005239"/>
    </source>
</evidence>
<organism evidence="1 2">
    <name type="scientific">Pristionchus pacificus</name>
    <name type="common">Parasitic nematode worm</name>
    <dbReference type="NCBI Taxonomy" id="54126"/>
    <lineage>
        <taxon>Eukaryota</taxon>
        <taxon>Metazoa</taxon>
        <taxon>Ecdysozoa</taxon>
        <taxon>Nematoda</taxon>
        <taxon>Chromadorea</taxon>
        <taxon>Rhabditida</taxon>
        <taxon>Rhabditina</taxon>
        <taxon>Diplogasteromorpha</taxon>
        <taxon>Diplogasteroidea</taxon>
        <taxon>Neodiplogasteridae</taxon>
        <taxon>Pristionchus</taxon>
    </lineage>
</organism>
<accession>A0A8R1UFW1</accession>
<accession>A0A2A6CUA8</accession>
<dbReference type="EnsemblMetazoa" id="PPA21834.1">
    <property type="protein sequence ID" value="PPA21834.1"/>
    <property type="gene ID" value="WBGene00111388"/>
</dbReference>
<keyword evidence="2" id="KW-1185">Reference proteome</keyword>
<dbReference type="AlphaFoldDB" id="A0A2A6CUA8"/>
<proteinExistence type="predicted"/>
<dbReference type="Proteomes" id="UP000005239">
    <property type="component" value="Unassembled WGS sequence"/>
</dbReference>
<protein>
    <submittedName>
        <fullName evidence="1">Uncharacterized protein</fullName>
    </submittedName>
</protein>
<reference evidence="2" key="1">
    <citation type="journal article" date="2008" name="Nat. Genet.">
        <title>The Pristionchus pacificus genome provides a unique perspective on nematode lifestyle and parasitism.</title>
        <authorList>
            <person name="Dieterich C."/>
            <person name="Clifton S.W."/>
            <person name="Schuster L.N."/>
            <person name="Chinwalla A."/>
            <person name="Delehaunty K."/>
            <person name="Dinkelacker I."/>
            <person name="Fulton L."/>
            <person name="Fulton R."/>
            <person name="Godfrey J."/>
            <person name="Minx P."/>
            <person name="Mitreva M."/>
            <person name="Roeseler W."/>
            <person name="Tian H."/>
            <person name="Witte H."/>
            <person name="Yang S.P."/>
            <person name="Wilson R.K."/>
            <person name="Sommer R.J."/>
        </authorList>
    </citation>
    <scope>NUCLEOTIDE SEQUENCE [LARGE SCALE GENOMIC DNA]</scope>
    <source>
        <strain evidence="2">PS312</strain>
    </source>
</reference>
<sequence length="232" mass="27838">MENLTGNLTFLRRQFTGSGQNCPSAEVMPMRRRAKKKRRREEVFGYIQPEESIQIVRRRKTDRQMINGMNTMKWFQRNQCKRIDFEGKRIERWKTEDSAVVHIIIRILSMNFWPFADQYFQDESSHQVEFVLPNRSQYFSESDHSIENVETSFARHWHRPSRMARGAFRQGLAVLKNSQKAVMLRQKRYKWTFLGTICQKLDRAPRIEERLLDDFPLDSSHRLNVKAMYNKS</sequence>
<name>A0A2A6CUA8_PRIPA</name>
<gene>
    <name evidence="1" type="primary">WBGene00111388</name>
</gene>